<organism evidence="3 4">
    <name type="scientific">Oceanibaculum indicum</name>
    <dbReference type="NCBI Taxonomy" id="526216"/>
    <lineage>
        <taxon>Bacteria</taxon>
        <taxon>Pseudomonadati</taxon>
        <taxon>Pseudomonadota</taxon>
        <taxon>Alphaproteobacteria</taxon>
        <taxon>Rhodospirillales</taxon>
        <taxon>Oceanibaculaceae</taxon>
        <taxon>Oceanibaculum</taxon>
    </lineage>
</organism>
<accession>A0A420WNM8</accession>
<dbReference type="SUPFAM" id="SSF82171">
    <property type="entry name" value="DPP6 N-terminal domain-like"/>
    <property type="match status" value="1"/>
</dbReference>
<feature type="signal peptide" evidence="1">
    <location>
        <begin position="1"/>
        <end position="23"/>
    </location>
</feature>
<sequence length="263" mass="26781">MKKLTLGLLATAALLSSTAIASAASIVALTKDGSLVSLDTESRMAAKTVKVSGTSAALLGIDVRPANGLLYGVDITGAIYVIDGETGAAKMVSKLDKSFPAAGKATVDFNPAADRLRLMSSDGTNFRVNVDTGAVVVDGSTAYAKDGPMMGKKAMVVAGAYTNSVNPKPEKTALYTINPDSDMLYLQSAPNDGVQQPVGKLGADIGPDIGFDIMADGKGGNMGVLYAMDALHTVDLKTGAVTTLGKVTGVTGPLVDFAFVPGM</sequence>
<dbReference type="Proteomes" id="UP000277424">
    <property type="component" value="Unassembled WGS sequence"/>
</dbReference>
<gene>
    <name evidence="3" type="ORF">BCL74_0243</name>
</gene>
<reference evidence="3 4" key="1">
    <citation type="submission" date="2018-10" db="EMBL/GenBank/DDBJ databases">
        <title>Comparative analysis of microorganisms from saline springs in Andes Mountain Range, Colombia.</title>
        <authorList>
            <person name="Rubin E."/>
        </authorList>
    </citation>
    <scope>NUCLEOTIDE SEQUENCE [LARGE SCALE GENOMIC DNA]</scope>
    <source>
        <strain evidence="3 4">USBA 36</strain>
    </source>
</reference>
<evidence type="ECO:0000259" key="2">
    <source>
        <dbReference type="Pfam" id="PF14339"/>
    </source>
</evidence>
<dbReference type="RefSeq" id="WP_183077826.1">
    <property type="nucleotide sequence ID" value="NZ_RBIG01000001.1"/>
</dbReference>
<dbReference type="EMBL" id="RBIG01000001">
    <property type="protein sequence ID" value="RKQ72476.1"/>
    <property type="molecule type" value="Genomic_DNA"/>
</dbReference>
<name>A0A420WNM8_9PROT</name>
<dbReference type="InterPro" id="IPR015943">
    <property type="entry name" value="WD40/YVTN_repeat-like_dom_sf"/>
</dbReference>
<keyword evidence="1" id="KW-0732">Signal</keyword>
<comment type="caution">
    <text evidence="3">The sequence shown here is derived from an EMBL/GenBank/DDBJ whole genome shotgun (WGS) entry which is preliminary data.</text>
</comment>
<proteinExistence type="predicted"/>
<evidence type="ECO:0000313" key="4">
    <source>
        <dbReference type="Proteomes" id="UP000277424"/>
    </source>
</evidence>
<evidence type="ECO:0000313" key="3">
    <source>
        <dbReference type="EMBL" id="RKQ72476.1"/>
    </source>
</evidence>
<feature type="chain" id="PRO_5019447312" evidence="1">
    <location>
        <begin position="24"/>
        <end position="263"/>
    </location>
</feature>
<dbReference type="Pfam" id="PF14339">
    <property type="entry name" value="DUF4394"/>
    <property type="match status" value="1"/>
</dbReference>
<evidence type="ECO:0000256" key="1">
    <source>
        <dbReference type="SAM" id="SignalP"/>
    </source>
</evidence>
<dbReference type="Gene3D" id="2.130.10.10">
    <property type="entry name" value="YVTN repeat-like/Quinoprotein amine dehydrogenase"/>
    <property type="match status" value="1"/>
</dbReference>
<dbReference type="AlphaFoldDB" id="A0A420WNM8"/>
<feature type="domain" description="DUF4394" evidence="2">
    <location>
        <begin position="35"/>
        <end position="249"/>
    </location>
</feature>
<dbReference type="InterPro" id="IPR025507">
    <property type="entry name" value="DUF4394"/>
</dbReference>
<protein>
    <submittedName>
        <fullName evidence="3">Uncharacterized protein DUF4394</fullName>
    </submittedName>
</protein>